<keyword evidence="2" id="KW-1185">Reference proteome</keyword>
<evidence type="ECO:0000313" key="2">
    <source>
        <dbReference type="Proteomes" id="UP000789860"/>
    </source>
</evidence>
<proteinExistence type="predicted"/>
<accession>A0ACA9L2D1</accession>
<reference evidence="1" key="1">
    <citation type="submission" date="2021-06" db="EMBL/GenBank/DDBJ databases">
        <authorList>
            <person name="Kallberg Y."/>
            <person name="Tangrot J."/>
            <person name="Rosling A."/>
        </authorList>
    </citation>
    <scope>NUCLEOTIDE SEQUENCE</scope>
    <source>
        <strain evidence="1">AU212A</strain>
    </source>
</reference>
<dbReference type="Proteomes" id="UP000789860">
    <property type="component" value="Unassembled WGS sequence"/>
</dbReference>
<gene>
    <name evidence="1" type="ORF">SCALOS_LOCUS3506</name>
</gene>
<evidence type="ECO:0000313" key="1">
    <source>
        <dbReference type="EMBL" id="CAG8507288.1"/>
    </source>
</evidence>
<name>A0ACA9L2D1_9GLOM</name>
<sequence length="720" mass="82144">MGKKKTFIYPSFLRHFKYDNLRACLILWYSSNLQNIQGDNVDNVNKSWLRYSNLSFRGFTQTEQLNDIWFSPLFIEFFKVFLNCGARIECLDLHSEQIDPPFDHRVLFELTGIENFLANIKEFSPATMEKFTSNNYYSKICRNLKSLKIASFCVGESTISELIKTQVALEHIYLGNNPYSIPHPYVVSGSSKVLLSLLTQASSLKSIEIRNSFIDRIPSYDSKQITWDNLKSLTIYYDTQLNLKKMPFGTKYFPKLQKLYINQNSLPVDLIDFIQNTNSLKEIHLIVGIRQNISNVIQNISYFCTNLVSFESTVNFEAIPALFSLLQSCKNLNHLSISNSFIPYTEDDYRMLAALLPSNLRSFTLITKNNSDISDKSFVAYQPRGLGSDYADPLAQPDACKRDIKLIKELGFNVIRVYEVDNDKNHDSCMNYFAEAGIYLILDLATLKSNIIRDNPQWTLSLFQNYIATVNAFIKYPNTLAFFAGNEVTNNKSNTEASSFVKAAIRDIKEYIRVNAKENKGRIIPVGYSSNDDKDVRIQLKEFFNCGNKSEQADFYGVNLYEWCGDSSFETSGYADRTDEFSTYNIPVILSEYGCNTVIPRKFTEVLTIYSPRMTSVWSGGIVYEWSQEINSYGLVEIDKDGNVKKLIDFMNLKLQFSKITVPPSNALLMDSYTPTNVESSKCPPQSEIWKANTKLPPTPIKNVCECMVSSLSCVASSKV</sequence>
<organism evidence="1 2">
    <name type="scientific">Scutellospora calospora</name>
    <dbReference type="NCBI Taxonomy" id="85575"/>
    <lineage>
        <taxon>Eukaryota</taxon>
        <taxon>Fungi</taxon>
        <taxon>Fungi incertae sedis</taxon>
        <taxon>Mucoromycota</taxon>
        <taxon>Glomeromycotina</taxon>
        <taxon>Glomeromycetes</taxon>
        <taxon>Diversisporales</taxon>
        <taxon>Gigasporaceae</taxon>
        <taxon>Scutellospora</taxon>
    </lineage>
</organism>
<protein>
    <submittedName>
        <fullName evidence="1">1722_t:CDS:1</fullName>
    </submittedName>
</protein>
<feature type="non-terminal residue" evidence="1">
    <location>
        <position position="720"/>
    </location>
</feature>
<comment type="caution">
    <text evidence="1">The sequence shown here is derived from an EMBL/GenBank/DDBJ whole genome shotgun (WGS) entry which is preliminary data.</text>
</comment>
<dbReference type="EMBL" id="CAJVPM010003913">
    <property type="protein sequence ID" value="CAG8507288.1"/>
    <property type="molecule type" value="Genomic_DNA"/>
</dbReference>